<keyword evidence="2" id="KW-1185">Reference proteome</keyword>
<accession>A0ABR2YWM2</accession>
<evidence type="ECO:0008006" key="3">
    <source>
        <dbReference type="Google" id="ProtNLM"/>
    </source>
</evidence>
<organism evidence="1 2">
    <name type="scientific">Coccomyxa subellipsoidea</name>
    <dbReference type="NCBI Taxonomy" id="248742"/>
    <lineage>
        <taxon>Eukaryota</taxon>
        <taxon>Viridiplantae</taxon>
        <taxon>Chlorophyta</taxon>
        <taxon>core chlorophytes</taxon>
        <taxon>Trebouxiophyceae</taxon>
        <taxon>Trebouxiophyceae incertae sedis</taxon>
        <taxon>Coccomyxaceae</taxon>
        <taxon>Coccomyxa</taxon>
    </lineage>
</organism>
<protein>
    <recommendedName>
        <fullName evidence="3">TNFR-Cys domain-containing protein</fullName>
    </recommendedName>
</protein>
<reference evidence="1 2" key="1">
    <citation type="journal article" date="2024" name="Nat. Commun.">
        <title>Phylogenomics reveals the evolutionary origins of lichenization in chlorophyte algae.</title>
        <authorList>
            <person name="Puginier C."/>
            <person name="Libourel C."/>
            <person name="Otte J."/>
            <person name="Skaloud P."/>
            <person name="Haon M."/>
            <person name="Grisel S."/>
            <person name="Petersen M."/>
            <person name="Berrin J.G."/>
            <person name="Delaux P.M."/>
            <person name="Dal Grande F."/>
            <person name="Keller J."/>
        </authorList>
    </citation>
    <scope>NUCLEOTIDE SEQUENCE [LARGE SCALE GENOMIC DNA]</scope>
    <source>
        <strain evidence="1 2">SAG 216-7</strain>
    </source>
</reference>
<name>A0ABR2YWM2_9CHLO</name>
<dbReference type="Proteomes" id="UP001491310">
    <property type="component" value="Unassembled WGS sequence"/>
</dbReference>
<dbReference type="InterPro" id="IPR009030">
    <property type="entry name" value="Growth_fac_rcpt_cys_sf"/>
</dbReference>
<evidence type="ECO:0000313" key="1">
    <source>
        <dbReference type="EMBL" id="KAK9915745.1"/>
    </source>
</evidence>
<dbReference type="EMBL" id="JALJOT010000004">
    <property type="protein sequence ID" value="KAK9915745.1"/>
    <property type="molecule type" value="Genomic_DNA"/>
</dbReference>
<comment type="caution">
    <text evidence="1">The sequence shown here is derived from an EMBL/GenBank/DDBJ whole genome shotgun (WGS) entry which is preliminary data.</text>
</comment>
<gene>
    <name evidence="1" type="ORF">WJX75_003503</name>
</gene>
<dbReference type="SUPFAM" id="SSF57184">
    <property type="entry name" value="Growth factor receptor domain"/>
    <property type="match status" value="1"/>
</dbReference>
<evidence type="ECO:0000313" key="2">
    <source>
        <dbReference type="Proteomes" id="UP001491310"/>
    </source>
</evidence>
<sequence>MQKPEVSGLVKGVAMTEETGLSCGSRCASCNAATGQCTQCMEGAVLVMDASSPDQLTCRSCSDLNCADGACTDGFGCSACPAGFGIASSEPPFACIVRCPPYCVDCDDVRGGGVRSDDGRCNACAQGYMLTERGFCEEEGLSLAASGPSLQLQQAPMLPDIVDFLGWLLPGWSGNVQPMAEAELPASLGANEARRAHLSAAALRQGMQPSLPLQPDSAQVTSNKQPALVDFAQQSDDSEAALVSSSEEPRAAVVSREAVVAAAKELAAKTGIDENAALDRAISMVLQAGSFAEGFPTQSGDRHFGPADEGIAEKVADAAPADGSIGGMAVPPQSGPPPEGQRKGVLSRVLDDISGAVRSAAASLSRQLAGRVPPAAAPADKMRFISGVTAAEAAEHKLDAASQKAAAGPAGSFPAAALGRLQAAAEAAVRIPRCCLDCFEAGKKAENEHQKDPPSV</sequence>
<proteinExistence type="predicted"/>